<dbReference type="RefSeq" id="WP_015515303.1">
    <property type="nucleotide sequence ID" value="NZ_LR698973.1"/>
</dbReference>
<evidence type="ECO:0000313" key="5">
    <source>
        <dbReference type="EMBL" id="RGB81465.1"/>
    </source>
</evidence>
<evidence type="ECO:0000259" key="4">
    <source>
        <dbReference type="Pfam" id="PF21117"/>
    </source>
</evidence>
<dbReference type="InterPro" id="IPR046834">
    <property type="entry name" value="ABC_ATPase_C"/>
</dbReference>
<dbReference type="InterPro" id="IPR019195">
    <property type="entry name" value="ABC_ATPase_put"/>
</dbReference>
<proteinExistence type="predicted"/>
<dbReference type="Pfam" id="PF09818">
    <property type="entry name" value="ABC_ATPase"/>
    <property type="match status" value="1"/>
</dbReference>
<feature type="domain" description="ATPase of the ABC class C-terminal" evidence="2">
    <location>
        <begin position="170"/>
        <end position="442"/>
    </location>
</feature>
<dbReference type="EMBL" id="QVEP01000005">
    <property type="protein sequence ID" value="RGB81465.1"/>
    <property type="molecule type" value="Genomic_DNA"/>
</dbReference>
<evidence type="ECO:0000259" key="3">
    <source>
        <dbReference type="Pfam" id="PF20446"/>
    </source>
</evidence>
<dbReference type="Pfam" id="PF21117">
    <property type="entry name" value="MRB1590_C"/>
    <property type="match status" value="1"/>
</dbReference>
<dbReference type="AlphaFoldDB" id="A0A3E2TRH8"/>
<dbReference type="SUPFAM" id="SSF52540">
    <property type="entry name" value="P-loop containing nucleoside triphosphate hydrolases"/>
    <property type="match status" value="1"/>
</dbReference>
<evidence type="ECO:0000256" key="1">
    <source>
        <dbReference type="SAM" id="MobiDB-lite"/>
    </source>
</evidence>
<dbReference type="Pfam" id="PF20446">
    <property type="entry name" value="ABC_N"/>
    <property type="match status" value="1"/>
</dbReference>
<feature type="compositionally biased region" description="Basic and acidic residues" evidence="1">
    <location>
        <begin position="457"/>
        <end position="475"/>
    </location>
</feature>
<dbReference type="GO" id="GO:0016853">
    <property type="term" value="F:isomerase activity"/>
    <property type="evidence" value="ECO:0007669"/>
    <property type="project" value="UniProtKB-KW"/>
</dbReference>
<evidence type="ECO:0000259" key="2">
    <source>
        <dbReference type="Pfam" id="PF09818"/>
    </source>
</evidence>
<keyword evidence="5" id="KW-0413">Isomerase</keyword>
<feature type="domain" description="MRB1590-like C-terminal" evidence="4">
    <location>
        <begin position="492"/>
        <end position="586"/>
    </location>
</feature>
<comment type="caution">
    <text evidence="5">The sequence shown here is derived from an EMBL/GenBank/DDBJ whole genome shotgun (WGS) entry which is preliminary data.</text>
</comment>
<gene>
    <name evidence="5" type="ORF">DW070_03175</name>
</gene>
<evidence type="ECO:0000313" key="6">
    <source>
        <dbReference type="Proteomes" id="UP000260773"/>
    </source>
</evidence>
<dbReference type="PANTHER" id="PTHR38149:SF1">
    <property type="entry name" value="ATPASE"/>
    <property type="match status" value="1"/>
</dbReference>
<feature type="region of interest" description="Disordered" evidence="1">
    <location>
        <begin position="457"/>
        <end position="487"/>
    </location>
</feature>
<accession>A0A3E2TRH8</accession>
<dbReference type="InterPro" id="IPR027417">
    <property type="entry name" value="P-loop_NTPase"/>
</dbReference>
<dbReference type="InterPro" id="IPR046833">
    <property type="entry name" value="ABC_N"/>
</dbReference>
<sequence length="587" mass="65776">MRTAEELRNELRGMDRRSYPAYKALAGTWQFEKYRLTIDHVQGDPFASPSSLHVELSHRQARIPERYYENPYAKTALRDYIVREAGRQFEKCNFKARGSGKSGLMSISRCGQEVLERSACEIDGEGIILRFHVGFPAFGRTIQAKELEKIVFDFLPECIENAMCWRRLDHQAVEQAVWLAEDQEALRKILVEKHWVAFAANGSVLPRKSGVSELPMAGSVPFTAPDSMTETVELPHRGKVTGMAVPEGITLIVGGGYHGKSTFLEALQNGVYNHIGGDGRELVITDNTAVKLRAEDGRSVRNVDISMFINDLPNGRDTTCFSTMDASGSTSQAAGVVESMEAGTRLLLIDEDTSATNFMVRDALMQRVISREKEPITPFIERMRALYEQAGISTILVAGSSGAFFYKADRVIQMDRYHVVDITEKVRTICGQNACGQHVMEQVQTAAFEMPVFDRKSPAAGHKREVTDTGRERGGRRGRHGSGAADRPRTMKVKIMGKEMLMLDKENVDLRYTEQLADSEQTTALAYFMRYLLEKAKSAQTVRESVSEIETLFEKKGWQAFCSGYVPCGLARPRTQEIYAVLNRYRG</sequence>
<dbReference type="PANTHER" id="PTHR38149">
    <property type="entry name" value="ATPASE"/>
    <property type="match status" value="1"/>
</dbReference>
<feature type="domain" description="ATPase of the ABC class N-terminal" evidence="3">
    <location>
        <begin position="5"/>
        <end position="164"/>
    </location>
</feature>
<dbReference type="InterPro" id="IPR049069">
    <property type="entry name" value="MRB1590-like_C"/>
</dbReference>
<reference evidence="5 6" key="1">
    <citation type="submission" date="2018-08" db="EMBL/GenBank/DDBJ databases">
        <title>A genome reference for cultivated species of the human gut microbiota.</title>
        <authorList>
            <person name="Zou Y."/>
            <person name="Xue W."/>
            <person name="Luo G."/>
        </authorList>
    </citation>
    <scope>NUCLEOTIDE SEQUENCE [LARGE SCALE GENOMIC DNA]</scope>
    <source>
        <strain evidence="5 6">AF45-17</strain>
    </source>
</reference>
<protein>
    <submittedName>
        <fullName evidence="5">Isopentenyl-diphosphate delta-isomerase</fullName>
    </submittedName>
</protein>
<name>A0A3E2TRH8_9FIRM</name>
<organism evidence="5 6">
    <name type="scientific">Coprococcus catus</name>
    <dbReference type="NCBI Taxonomy" id="116085"/>
    <lineage>
        <taxon>Bacteria</taxon>
        <taxon>Bacillati</taxon>
        <taxon>Bacillota</taxon>
        <taxon>Clostridia</taxon>
        <taxon>Lachnospirales</taxon>
        <taxon>Lachnospiraceae</taxon>
        <taxon>Coprococcus</taxon>
    </lineage>
</organism>
<dbReference type="Proteomes" id="UP000260773">
    <property type="component" value="Unassembled WGS sequence"/>
</dbReference>